<reference evidence="2" key="1">
    <citation type="submission" date="2022-03" db="EMBL/GenBank/DDBJ databases">
        <title>Complete genome sequence of Caldinitratiruptor microaerophilus.</title>
        <authorList>
            <person name="Mukaiyama R."/>
            <person name="Nishiyama T."/>
            <person name="Ueda K."/>
        </authorList>
    </citation>
    <scope>NUCLEOTIDE SEQUENCE</scope>
    <source>
        <strain evidence="2">JCM 16183</strain>
    </source>
</reference>
<evidence type="ECO:0000256" key="1">
    <source>
        <dbReference type="SAM" id="MobiDB-lite"/>
    </source>
</evidence>
<organism evidence="2 3">
    <name type="scientific">Caldinitratiruptor microaerophilus</name>
    <dbReference type="NCBI Taxonomy" id="671077"/>
    <lineage>
        <taxon>Bacteria</taxon>
        <taxon>Bacillati</taxon>
        <taxon>Bacillota</taxon>
        <taxon>Clostridia</taxon>
        <taxon>Eubacteriales</taxon>
        <taxon>Symbiobacteriaceae</taxon>
        <taxon>Caldinitratiruptor</taxon>
    </lineage>
</organism>
<protein>
    <submittedName>
        <fullName evidence="2">Uncharacterized protein</fullName>
    </submittedName>
</protein>
<feature type="compositionally biased region" description="Basic and acidic residues" evidence="1">
    <location>
        <begin position="1"/>
        <end position="14"/>
    </location>
</feature>
<keyword evidence="3" id="KW-1185">Reference proteome</keyword>
<dbReference type="KEGG" id="cmic:caldi_27410"/>
<feature type="region of interest" description="Disordered" evidence="1">
    <location>
        <begin position="1"/>
        <end position="60"/>
    </location>
</feature>
<dbReference type="EMBL" id="AP025628">
    <property type="protein sequence ID" value="BDG61651.1"/>
    <property type="molecule type" value="Genomic_DNA"/>
</dbReference>
<dbReference type="Proteomes" id="UP001163687">
    <property type="component" value="Chromosome"/>
</dbReference>
<name>A0AA35G6N9_9FIRM</name>
<evidence type="ECO:0000313" key="3">
    <source>
        <dbReference type="Proteomes" id="UP001163687"/>
    </source>
</evidence>
<evidence type="ECO:0000313" key="2">
    <source>
        <dbReference type="EMBL" id="BDG61651.1"/>
    </source>
</evidence>
<sequence length="60" mass="5936">MERSSRGPAKEHTGSARTGGGGRQLTRWGISEDSAGDPRLLTAVKGSANPGGDAGTKGAG</sequence>
<accession>A0AA35G6N9</accession>
<proteinExistence type="predicted"/>
<gene>
    <name evidence="2" type="ORF">caldi_27410</name>
</gene>
<dbReference type="AlphaFoldDB" id="A0AA35G6N9"/>